<reference evidence="1 2" key="1">
    <citation type="submission" date="2016-05" db="EMBL/GenBank/DDBJ databases">
        <authorList>
            <person name="Lavstsen T."/>
            <person name="Jespersen J.S."/>
        </authorList>
    </citation>
    <scope>NUCLEOTIDE SEQUENCE [LARGE SCALE GENOMIC DNA]</scope>
    <source>
        <strain evidence="1 2">B7-9</strain>
    </source>
</reference>
<dbReference type="InterPro" id="IPR010712">
    <property type="entry name" value="Arsenical-R_ArsD"/>
</dbReference>
<dbReference type="Pfam" id="PF06953">
    <property type="entry name" value="ArsD"/>
    <property type="match status" value="1"/>
</dbReference>
<keyword evidence="2" id="KW-1185">Reference proteome</keyword>
<comment type="caution">
    <text evidence="1">The sequence shown here is derived from an EMBL/GenBank/DDBJ whole genome shotgun (WGS) entry which is preliminary data.</text>
</comment>
<dbReference type="GO" id="GO:0045892">
    <property type="term" value="P:negative regulation of DNA-templated transcription"/>
    <property type="evidence" value="ECO:0007669"/>
    <property type="project" value="InterPro"/>
</dbReference>
<evidence type="ECO:0000313" key="1">
    <source>
        <dbReference type="EMBL" id="PDW00274.1"/>
    </source>
</evidence>
<name>A0A2H3KXR8_9CHLR</name>
<gene>
    <name evidence="1" type="ORF">A9Q02_10620</name>
</gene>
<organism evidence="1 2">
    <name type="scientific">Candidatus Chloroploca asiatica</name>
    <dbReference type="NCBI Taxonomy" id="1506545"/>
    <lineage>
        <taxon>Bacteria</taxon>
        <taxon>Bacillati</taxon>
        <taxon>Chloroflexota</taxon>
        <taxon>Chloroflexia</taxon>
        <taxon>Chloroflexales</taxon>
        <taxon>Chloroflexineae</taxon>
        <taxon>Oscillochloridaceae</taxon>
        <taxon>Candidatus Chloroploca</taxon>
    </lineage>
</organism>
<proteinExistence type="predicted"/>
<evidence type="ECO:0000313" key="2">
    <source>
        <dbReference type="Proteomes" id="UP000220922"/>
    </source>
</evidence>
<protein>
    <submittedName>
        <fullName evidence="1">Uncharacterized protein</fullName>
    </submittedName>
</protein>
<sequence>MCCSTGLCGPAIDQTLLDTNELVVTLKARGLRVERYQMASAPQAFIGNAEVMRLVRAHNMDALPITAVRGTVIKSGGYPTVVEIEKALEGVPA</sequence>
<dbReference type="EMBL" id="LYXE01000050">
    <property type="protein sequence ID" value="PDW00274.1"/>
    <property type="molecule type" value="Genomic_DNA"/>
</dbReference>
<dbReference type="GO" id="GO:0046685">
    <property type="term" value="P:response to arsenic-containing substance"/>
    <property type="evidence" value="ECO:0007669"/>
    <property type="project" value="InterPro"/>
</dbReference>
<dbReference type="Gene3D" id="3.40.30.10">
    <property type="entry name" value="Glutaredoxin"/>
    <property type="match status" value="1"/>
</dbReference>
<accession>A0A2H3KXR8</accession>
<dbReference type="GO" id="GO:0003677">
    <property type="term" value="F:DNA binding"/>
    <property type="evidence" value="ECO:0007669"/>
    <property type="project" value="InterPro"/>
</dbReference>
<dbReference type="AlphaFoldDB" id="A0A2H3KXR8"/>
<dbReference type="Proteomes" id="UP000220922">
    <property type="component" value="Unassembled WGS sequence"/>
</dbReference>